<comment type="similarity">
    <text evidence="1">Belongs to the thioredoxin family.</text>
</comment>
<dbReference type="InterPro" id="IPR017937">
    <property type="entry name" value="Thioredoxin_CS"/>
</dbReference>
<dbReference type="RefSeq" id="WP_013189138.1">
    <property type="nucleotide sequence ID" value="NZ_CP068112.1"/>
</dbReference>
<dbReference type="Pfam" id="PF14561">
    <property type="entry name" value="TPR_20"/>
    <property type="match status" value="1"/>
</dbReference>
<dbReference type="PANTHER" id="PTHR45663">
    <property type="entry name" value="GEO12009P1"/>
    <property type="match status" value="1"/>
</dbReference>
<name>A0A2X2YNU2_9ACTO</name>
<accession>A0A2X2YNU2</accession>
<keyword evidence="4" id="KW-1015">Disulfide bond</keyword>
<dbReference type="CDD" id="cd02956">
    <property type="entry name" value="ybbN"/>
    <property type="match status" value="1"/>
</dbReference>
<dbReference type="Pfam" id="PF00085">
    <property type="entry name" value="Thioredoxin"/>
    <property type="match status" value="1"/>
</dbReference>
<protein>
    <submittedName>
        <fullName evidence="8">Thioredoxin-M</fullName>
    </submittedName>
</protein>
<dbReference type="InterPro" id="IPR013766">
    <property type="entry name" value="Thioredoxin_domain"/>
</dbReference>
<dbReference type="Gene3D" id="3.40.30.10">
    <property type="entry name" value="Glutaredoxin"/>
    <property type="match status" value="1"/>
</dbReference>
<dbReference type="Gene3D" id="1.25.40.10">
    <property type="entry name" value="Tetratricopeptide repeat domain"/>
    <property type="match status" value="1"/>
</dbReference>
<dbReference type="AlphaFoldDB" id="A0A2X2YNU2"/>
<dbReference type="SUPFAM" id="SSF52833">
    <property type="entry name" value="Thioredoxin-like"/>
    <property type="match status" value="1"/>
</dbReference>
<dbReference type="InterPro" id="IPR036249">
    <property type="entry name" value="Thioredoxin-like_sf"/>
</dbReference>
<feature type="domain" description="Thioredoxin" evidence="7">
    <location>
        <begin position="1"/>
        <end position="139"/>
    </location>
</feature>
<feature type="region of interest" description="Disordered" evidence="6">
    <location>
        <begin position="155"/>
        <end position="179"/>
    </location>
</feature>
<dbReference type="GO" id="GO:0045454">
    <property type="term" value="P:cell redox homeostasis"/>
    <property type="evidence" value="ECO:0007669"/>
    <property type="project" value="TreeGrafter"/>
</dbReference>
<evidence type="ECO:0000313" key="8">
    <source>
        <dbReference type="EMBL" id="SQB65377.1"/>
    </source>
</evidence>
<evidence type="ECO:0000256" key="5">
    <source>
        <dbReference type="ARBA" id="ARBA00023284"/>
    </source>
</evidence>
<dbReference type="GeneID" id="55565246"/>
<dbReference type="GO" id="GO:0015035">
    <property type="term" value="F:protein-disulfide reductase activity"/>
    <property type="evidence" value="ECO:0007669"/>
    <property type="project" value="TreeGrafter"/>
</dbReference>
<feature type="region of interest" description="Disordered" evidence="6">
    <location>
        <begin position="1"/>
        <end position="31"/>
    </location>
</feature>
<dbReference type="EMBL" id="UASJ01000001">
    <property type="protein sequence ID" value="SQB65377.1"/>
    <property type="molecule type" value="Genomic_DNA"/>
</dbReference>
<gene>
    <name evidence="8" type="primary">trxA_1</name>
    <name evidence="8" type="ORF">NCTC11820_01478</name>
</gene>
<proteinExistence type="inferred from homology"/>
<dbReference type="PROSITE" id="PS51352">
    <property type="entry name" value="THIOREDOXIN_2"/>
    <property type="match status" value="1"/>
</dbReference>
<keyword evidence="3" id="KW-0249">Electron transport</keyword>
<dbReference type="SUPFAM" id="SSF48452">
    <property type="entry name" value="TPR-like"/>
    <property type="match status" value="1"/>
</dbReference>
<evidence type="ECO:0000256" key="1">
    <source>
        <dbReference type="ARBA" id="ARBA00008987"/>
    </source>
</evidence>
<reference evidence="8 9" key="1">
    <citation type="submission" date="2018-06" db="EMBL/GenBank/DDBJ databases">
        <authorList>
            <consortium name="Pathogen Informatics"/>
            <person name="Doyle S."/>
        </authorList>
    </citation>
    <scope>NUCLEOTIDE SEQUENCE [LARGE SCALE GENOMIC DNA]</scope>
    <source>
        <strain evidence="8 9">NCTC11820</strain>
    </source>
</reference>
<evidence type="ECO:0000313" key="9">
    <source>
        <dbReference type="Proteomes" id="UP000250245"/>
    </source>
</evidence>
<dbReference type="OMA" id="QPRNMSM"/>
<evidence type="ECO:0000259" key="7">
    <source>
        <dbReference type="PROSITE" id="PS51352"/>
    </source>
</evidence>
<dbReference type="Proteomes" id="UP000250245">
    <property type="component" value="Unassembled WGS sequence"/>
</dbReference>
<evidence type="ECO:0000256" key="3">
    <source>
        <dbReference type="ARBA" id="ARBA00022982"/>
    </source>
</evidence>
<organism evidence="8 9">
    <name type="scientific">Mobiluncus curtisii</name>
    <dbReference type="NCBI Taxonomy" id="2051"/>
    <lineage>
        <taxon>Bacteria</taxon>
        <taxon>Bacillati</taxon>
        <taxon>Actinomycetota</taxon>
        <taxon>Actinomycetes</taxon>
        <taxon>Actinomycetales</taxon>
        <taxon>Actinomycetaceae</taxon>
        <taxon>Mobiluncus</taxon>
    </lineage>
</organism>
<dbReference type="GO" id="GO:0006950">
    <property type="term" value="P:response to stress"/>
    <property type="evidence" value="ECO:0007669"/>
    <property type="project" value="UniProtKB-ARBA"/>
</dbReference>
<dbReference type="GO" id="GO:0005829">
    <property type="term" value="C:cytosol"/>
    <property type="evidence" value="ECO:0007669"/>
    <property type="project" value="TreeGrafter"/>
</dbReference>
<sequence length="315" mass="32513">MNVPAELHDIPAGQDGEAGSGGSGTPQTIPGPLVRDVTDETFSQLLELSKTVPFLLDMWAPWCAPCRQLGPILEKAVAQAGGRVALAKVNVDESPAIGQAFRVQSIPAVFLLMNGQPAPLFNGALPASSVQEVINKVIALAQKEGVTGRVETDGAETAGQAGANGVTGTATPAPDAPSAMPEEIETALKLQAQGDYDQAIETLETYLKANPGESSKVNPLLAKVRLQARSAEAKPATETAGSTATGEVAAQLEAADAQMNAGDAAGALSRLLAVVAETSGEDRDAARARLVEYFAILGDNPLVPQIRSKLATLLY</sequence>
<evidence type="ECO:0000256" key="6">
    <source>
        <dbReference type="SAM" id="MobiDB-lite"/>
    </source>
</evidence>
<dbReference type="PANTHER" id="PTHR45663:SF11">
    <property type="entry name" value="GEO12009P1"/>
    <property type="match status" value="1"/>
</dbReference>
<dbReference type="InterPro" id="IPR011990">
    <property type="entry name" value="TPR-like_helical_dom_sf"/>
</dbReference>
<evidence type="ECO:0000256" key="2">
    <source>
        <dbReference type="ARBA" id="ARBA00022448"/>
    </source>
</evidence>
<dbReference type="PROSITE" id="PS00194">
    <property type="entry name" value="THIOREDOXIN_1"/>
    <property type="match status" value="1"/>
</dbReference>
<evidence type="ECO:0000256" key="4">
    <source>
        <dbReference type="ARBA" id="ARBA00023157"/>
    </source>
</evidence>
<keyword evidence="5" id="KW-0676">Redox-active center</keyword>
<keyword evidence="2" id="KW-0813">Transport</keyword>